<evidence type="ECO:0000313" key="19">
    <source>
        <dbReference type="Proteomes" id="UP000008237"/>
    </source>
</evidence>
<dbReference type="SUPFAM" id="SSF90112">
    <property type="entry name" value="Neurotransmitter-gated ion-channel transmembrane pore"/>
    <property type="match status" value="1"/>
</dbReference>
<dbReference type="GO" id="GO:0034220">
    <property type="term" value="P:monoatomic ion transmembrane transport"/>
    <property type="evidence" value="ECO:0007669"/>
    <property type="project" value="UniProtKB-KW"/>
</dbReference>
<evidence type="ECO:0000256" key="5">
    <source>
        <dbReference type="ARBA" id="ARBA00022989"/>
    </source>
</evidence>
<evidence type="ECO:0000256" key="10">
    <source>
        <dbReference type="ARBA" id="ARBA00023170"/>
    </source>
</evidence>
<evidence type="ECO:0000256" key="1">
    <source>
        <dbReference type="ARBA" id="ARBA00009237"/>
    </source>
</evidence>
<accession>E2BNV7</accession>
<comment type="similarity">
    <text evidence="1">Belongs to the ligand-gated ion channel (TC 1.A.9) family. Acetylcholine receptor (TC 1.A.9.1) subfamily.</text>
</comment>
<protein>
    <submittedName>
        <fullName evidence="18">Acetylcholine receptor subunit beta-like 2</fullName>
    </submittedName>
</protein>
<reference evidence="18 19" key="1">
    <citation type="journal article" date="2010" name="Science">
        <title>Genomic comparison of the ants Camponotus floridanus and Harpegnathos saltator.</title>
        <authorList>
            <person name="Bonasio R."/>
            <person name="Zhang G."/>
            <person name="Ye C."/>
            <person name="Mutti N.S."/>
            <person name="Fang X."/>
            <person name="Qin N."/>
            <person name="Donahue G."/>
            <person name="Yang P."/>
            <person name="Li Q."/>
            <person name="Li C."/>
            <person name="Zhang P."/>
            <person name="Huang Z."/>
            <person name="Berger S.L."/>
            <person name="Reinberg D."/>
            <person name="Wang J."/>
            <person name="Liebig J."/>
        </authorList>
    </citation>
    <scope>NUCLEOTIDE SEQUENCE [LARGE SCALE GENOMIC DNA]</scope>
    <source>
        <strain evidence="18 19">R22 G/1</strain>
    </source>
</reference>
<dbReference type="GO" id="GO:0007268">
    <property type="term" value="P:chemical synaptic transmission"/>
    <property type="evidence" value="ECO:0007669"/>
    <property type="project" value="UniProtKB-ARBA"/>
</dbReference>
<keyword evidence="14" id="KW-0407">Ion channel</keyword>
<evidence type="ECO:0000256" key="12">
    <source>
        <dbReference type="ARBA" id="ARBA00023257"/>
    </source>
</evidence>
<dbReference type="Pfam" id="PF02932">
    <property type="entry name" value="Neur_chan_memb"/>
    <property type="match status" value="1"/>
</dbReference>
<keyword evidence="3" id="KW-1003">Cell membrane</keyword>
<keyword evidence="11" id="KW-0325">Glycoprotein</keyword>
<keyword evidence="5 16" id="KW-1133">Transmembrane helix</keyword>
<keyword evidence="13" id="KW-1071">Ligand-gated ion channel</keyword>
<dbReference type="OrthoDB" id="5975154at2759"/>
<keyword evidence="8 16" id="KW-0472">Membrane</keyword>
<evidence type="ECO:0000256" key="7">
    <source>
        <dbReference type="ARBA" id="ARBA00023065"/>
    </source>
</evidence>
<feature type="transmembrane region" description="Helical" evidence="16">
    <location>
        <begin position="46"/>
        <end position="70"/>
    </location>
</feature>
<keyword evidence="19" id="KW-1185">Reference proteome</keyword>
<dbReference type="InterPro" id="IPR038050">
    <property type="entry name" value="Neuro_actylchol_rec"/>
</dbReference>
<dbReference type="EMBL" id="GL449507">
    <property type="protein sequence ID" value="EFN82640.1"/>
    <property type="molecule type" value="Genomic_DNA"/>
</dbReference>
<dbReference type="FunFam" id="1.20.58.390:FF:000030">
    <property type="entry name" value="Acetylcholine receptor subunit alpha-L1"/>
    <property type="match status" value="1"/>
</dbReference>
<evidence type="ECO:0000256" key="15">
    <source>
        <dbReference type="ARBA" id="ARBA00034104"/>
    </source>
</evidence>
<keyword evidence="7" id="KW-0406">Ion transport</keyword>
<evidence type="ECO:0000256" key="8">
    <source>
        <dbReference type="ARBA" id="ARBA00023136"/>
    </source>
</evidence>
<keyword evidence="9" id="KW-1015">Disulfide bond</keyword>
<evidence type="ECO:0000259" key="17">
    <source>
        <dbReference type="Pfam" id="PF02932"/>
    </source>
</evidence>
<comment type="subcellular location">
    <subcellularLocation>
        <location evidence="15">Postsynaptic cell membrane</location>
        <topology evidence="15">Multi-pass membrane protein</topology>
    </subcellularLocation>
</comment>
<feature type="domain" description="Neurotransmitter-gated ion-channel transmembrane" evidence="17">
    <location>
        <begin position="3"/>
        <end position="62"/>
    </location>
</feature>
<dbReference type="GO" id="GO:0045211">
    <property type="term" value="C:postsynaptic membrane"/>
    <property type="evidence" value="ECO:0007669"/>
    <property type="project" value="UniProtKB-SubCell"/>
</dbReference>
<keyword evidence="2" id="KW-0813">Transport</keyword>
<evidence type="ECO:0000256" key="14">
    <source>
        <dbReference type="ARBA" id="ARBA00023303"/>
    </source>
</evidence>
<dbReference type="InterPro" id="IPR036719">
    <property type="entry name" value="Neuro-gated_channel_TM_sf"/>
</dbReference>
<organism evidence="19">
    <name type="scientific">Harpegnathos saltator</name>
    <name type="common">Jerdon's jumping ant</name>
    <dbReference type="NCBI Taxonomy" id="610380"/>
    <lineage>
        <taxon>Eukaryota</taxon>
        <taxon>Metazoa</taxon>
        <taxon>Ecdysozoa</taxon>
        <taxon>Arthropoda</taxon>
        <taxon>Hexapoda</taxon>
        <taxon>Insecta</taxon>
        <taxon>Pterygota</taxon>
        <taxon>Neoptera</taxon>
        <taxon>Endopterygota</taxon>
        <taxon>Hymenoptera</taxon>
        <taxon>Apocrita</taxon>
        <taxon>Aculeata</taxon>
        <taxon>Formicoidea</taxon>
        <taxon>Formicidae</taxon>
        <taxon>Ponerinae</taxon>
        <taxon>Ponerini</taxon>
        <taxon>Harpegnathos</taxon>
    </lineage>
</organism>
<keyword evidence="6" id="KW-0770">Synapse</keyword>
<proteinExistence type="inferred from homology"/>
<evidence type="ECO:0000256" key="4">
    <source>
        <dbReference type="ARBA" id="ARBA00022692"/>
    </source>
</evidence>
<dbReference type="InterPro" id="IPR006029">
    <property type="entry name" value="Neurotrans-gated_channel_TM"/>
</dbReference>
<evidence type="ECO:0000256" key="9">
    <source>
        <dbReference type="ARBA" id="ARBA00023157"/>
    </source>
</evidence>
<keyword evidence="12" id="KW-0628">Postsynaptic cell membrane</keyword>
<evidence type="ECO:0000313" key="18">
    <source>
        <dbReference type="EMBL" id="EFN82640.1"/>
    </source>
</evidence>
<dbReference type="InParanoid" id="E2BNV7"/>
<keyword evidence="10 18" id="KW-0675">Receptor</keyword>
<dbReference type="OMA" id="CHPSTYR"/>
<keyword evidence="4 16" id="KW-0812">Transmembrane</keyword>
<evidence type="ECO:0000256" key="16">
    <source>
        <dbReference type="SAM" id="Phobius"/>
    </source>
</evidence>
<evidence type="ECO:0000256" key="13">
    <source>
        <dbReference type="ARBA" id="ARBA00023286"/>
    </source>
</evidence>
<evidence type="ECO:0000256" key="11">
    <source>
        <dbReference type="ARBA" id="ARBA00023180"/>
    </source>
</evidence>
<evidence type="ECO:0000256" key="6">
    <source>
        <dbReference type="ARBA" id="ARBA00023018"/>
    </source>
</evidence>
<name>E2BNV7_HARSA</name>
<evidence type="ECO:0000256" key="2">
    <source>
        <dbReference type="ARBA" id="ARBA00022448"/>
    </source>
</evidence>
<evidence type="ECO:0000256" key="3">
    <source>
        <dbReference type="ARBA" id="ARBA00022475"/>
    </source>
</evidence>
<dbReference type="Proteomes" id="UP000008237">
    <property type="component" value="Unassembled WGS sequence"/>
</dbReference>
<sequence>MPKHLSPDVISALKGVRFIAQHIKDADKDNEVIEDWKFVSMILDRFFLWVFTVACFGGTLGIICQAPSLYDKREPVDQRLSGISLRNYMYPPNGSFEEEY</sequence>
<gene>
    <name evidence="18" type="ORF">EAI_16581</name>
</gene>
<dbReference type="AlphaFoldDB" id="E2BNV7"/>
<dbReference type="Gene3D" id="1.20.58.390">
    <property type="entry name" value="Neurotransmitter-gated ion-channel transmembrane domain"/>
    <property type="match status" value="1"/>
</dbReference>